<comment type="caution">
    <text evidence="2">The sequence shown here is derived from an EMBL/GenBank/DDBJ whole genome shotgun (WGS) entry which is preliminary data.</text>
</comment>
<accession>A0A6N7Z9W7</accession>
<dbReference type="Proteomes" id="UP000440096">
    <property type="component" value="Unassembled WGS sequence"/>
</dbReference>
<organism evidence="2 3">
    <name type="scientific">Amycolatopsis pithecellobii</name>
    <dbReference type="NCBI Taxonomy" id="664692"/>
    <lineage>
        <taxon>Bacteria</taxon>
        <taxon>Bacillati</taxon>
        <taxon>Actinomycetota</taxon>
        <taxon>Actinomycetes</taxon>
        <taxon>Pseudonocardiales</taxon>
        <taxon>Pseudonocardiaceae</taxon>
        <taxon>Amycolatopsis</taxon>
    </lineage>
</organism>
<name>A0A6N7Z9W7_9PSEU</name>
<dbReference type="Pfam" id="PF01547">
    <property type="entry name" value="SBP_bac_1"/>
    <property type="match status" value="1"/>
</dbReference>
<evidence type="ECO:0000313" key="2">
    <source>
        <dbReference type="EMBL" id="MTD58531.1"/>
    </source>
</evidence>
<feature type="signal peptide" evidence="1">
    <location>
        <begin position="1"/>
        <end position="27"/>
    </location>
</feature>
<protein>
    <submittedName>
        <fullName evidence="2">Extracellular solute-binding protein</fullName>
    </submittedName>
</protein>
<gene>
    <name evidence="2" type="ORF">GKO32_31820</name>
</gene>
<dbReference type="SUPFAM" id="SSF53850">
    <property type="entry name" value="Periplasmic binding protein-like II"/>
    <property type="match status" value="1"/>
</dbReference>
<feature type="chain" id="PRO_5038460045" evidence="1">
    <location>
        <begin position="28"/>
        <end position="433"/>
    </location>
</feature>
<evidence type="ECO:0000256" key="1">
    <source>
        <dbReference type="SAM" id="SignalP"/>
    </source>
</evidence>
<reference evidence="2 3" key="1">
    <citation type="submission" date="2019-11" db="EMBL/GenBank/DDBJ databases">
        <title>Draft genome of Amycolatopsis RM579.</title>
        <authorList>
            <person name="Duangmal K."/>
            <person name="Mingma R."/>
        </authorList>
    </citation>
    <scope>NUCLEOTIDE SEQUENCE [LARGE SCALE GENOMIC DNA]</scope>
    <source>
        <strain evidence="2 3">RM579</strain>
    </source>
</reference>
<keyword evidence="3" id="KW-1185">Reference proteome</keyword>
<evidence type="ECO:0000313" key="3">
    <source>
        <dbReference type="Proteomes" id="UP000440096"/>
    </source>
</evidence>
<dbReference type="PROSITE" id="PS51257">
    <property type="entry name" value="PROKAR_LIPOPROTEIN"/>
    <property type="match status" value="1"/>
</dbReference>
<dbReference type="RefSeq" id="WP_154760612.1">
    <property type="nucleotide sequence ID" value="NZ_WMBA01000070.1"/>
</dbReference>
<dbReference type="PANTHER" id="PTHR43649:SF12">
    <property type="entry name" value="DIACETYLCHITOBIOSE BINDING PROTEIN DASA"/>
    <property type="match status" value="1"/>
</dbReference>
<sequence>MIGGCLRAPLRHLASLTAAIVGAAALAACGSGGDAAGGTLTLWHNYGTEANATATGDLVKAFETANPDIKINVVSQPADNYFPLLQSATISHSGPDLAVMWTGLFALKYQNLLVNLKDLVPQSALSGQKGLEYTSPGFDTSQGTLVMPMDDQFYIGYYNKALFQKAGVASVPRTWDELYDACAKLTAAGIEPLVYGNGGQALGAEFLPWYDMSYLVAGVARPEELQNLYSGRTPWTSPALRDQLDHWAQLSRRGCTNKDVLTKTDNLTDFTSGKAAMIIDGTWDLGDFEKALGGNVAPFVPPFTTAPATNVVEYSGDGFAITKSSAHKAEAAKFLEFLATPQASAIIAKDGLIPNVDGYHVTDPLAQQMLDFAATGGYRRYPMLDNVVQPEVVDVGSKTLPSVLAGNTPPATALSAMNDTLNSLPADRRGSYK</sequence>
<dbReference type="EMBL" id="WMBA01000070">
    <property type="protein sequence ID" value="MTD58531.1"/>
    <property type="molecule type" value="Genomic_DNA"/>
</dbReference>
<keyword evidence="1" id="KW-0732">Signal</keyword>
<dbReference type="Gene3D" id="3.40.190.10">
    <property type="entry name" value="Periplasmic binding protein-like II"/>
    <property type="match status" value="2"/>
</dbReference>
<dbReference type="PANTHER" id="PTHR43649">
    <property type="entry name" value="ARABINOSE-BINDING PROTEIN-RELATED"/>
    <property type="match status" value="1"/>
</dbReference>
<dbReference type="OrthoDB" id="358201at2"/>
<dbReference type="AlphaFoldDB" id="A0A6N7Z9W7"/>
<dbReference type="InterPro" id="IPR006059">
    <property type="entry name" value="SBP"/>
</dbReference>
<dbReference type="InterPro" id="IPR050490">
    <property type="entry name" value="Bact_solute-bd_prot1"/>
</dbReference>
<proteinExistence type="predicted"/>